<gene>
    <name evidence="3" type="primary">ORF891</name>
</gene>
<proteinExistence type="predicted"/>
<evidence type="ECO:0000256" key="2">
    <source>
        <dbReference type="SAM" id="Phobius"/>
    </source>
</evidence>
<dbReference type="EMBL" id="HACG01000387">
    <property type="protein sequence ID" value="CEK47252.1"/>
    <property type="molecule type" value="Transcribed_RNA"/>
</dbReference>
<evidence type="ECO:0000256" key="1">
    <source>
        <dbReference type="SAM" id="MobiDB-lite"/>
    </source>
</evidence>
<evidence type="ECO:0000313" key="3">
    <source>
        <dbReference type="EMBL" id="CEK47252.1"/>
    </source>
</evidence>
<keyword evidence="2" id="KW-0812">Transmembrane</keyword>
<keyword evidence="2" id="KW-1133">Transmembrane helix</keyword>
<feature type="non-terminal residue" evidence="3">
    <location>
        <position position="95"/>
    </location>
</feature>
<reference evidence="3" key="1">
    <citation type="submission" date="2014-12" db="EMBL/GenBank/DDBJ databases">
        <title>Insight into the proteome of Arion vulgaris.</title>
        <authorList>
            <person name="Aradska J."/>
            <person name="Bulat T."/>
            <person name="Smidak R."/>
            <person name="Sarate P."/>
            <person name="Gangsoo J."/>
            <person name="Sialana F."/>
            <person name="Bilban M."/>
            <person name="Lubec G."/>
        </authorList>
    </citation>
    <scope>NUCLEOTIDE SEQUENCE</scope>
    <source>
        <tissue evidence="3">Skin</tissue>
    </source>
</reference>
<dbReference type="AlphaFoldDB" id="A0A0B6XT98"/>
<accession>A0A0B6XT98</accession>
<protein>
    <submittedName>
        <fullName evidence="3">Uncharacterized protein</fullName>
    </submittedName>
</protein>
<feature type="compositionally biased region" description="Basic residues" evidence="1">
    <location>
        <begin position="83"/>
        <end position="95"/>
    </location>
</feature>
<organism evidence="3">
    <name type="scientific">Arion vulgaris</name>
    <dbReference type="NCBI Taxonomy" id="1028688"/>
    <lineage>
        <taxon>Eukaryota</taxon>
        <taxon>Metazoa</taxon>
        <taxon>Spiralia</taxon>
        <taxon>Lophotrochozoa</taxon>
        <taxon>Mollusca</taxon>
        <taxon>Gastropoda</taxon>
        <taxon>Heterobranchia</taxon>
        <taxon>Euthyneura</taxon>
        <taxon>Panpulmonata</taxon>
        <taxon>Eupulmonata</taxon>
        <taxon>Stylommatophora</taxon>
        <taxon>Helicina</taxon>
        <taxon>Arionoidea</taxon>
        <taxon>Arionidae</taxon>
        <taxon>Arion</taxon>
    </lineage>
</organism>
<feature type="transmembrane region" description="Helical" evidence="2">
    <location>
        <begin position="12"/>
        <end position="31"/>
    </location>
</feature>
<feature type="non-terminal residue" evidence="3">
    <location>
        <position position="1"/>
    </location>
</feature>
<feature type="compositionally biased region" description="Basic and acidic residues" evidence="1">
    <location>
        <begin position="67"/>
        <end position="77"/>
    </location>
</feature>
<keyword evidence="2" id="KW-0472">Membrane</keyword>
<name>A0A0B6XT98_9EUPU</name>
<feature type="region of interest" description="Disordered" evidence="1">
    <location>
        <begin position="52"/>
        <end position="95"/>
    </location>
</feature>
<sequence>DNAMLEWSIDWWDASCILGMMGISTCLILWLSQTLAGISEIEEVQVSHDSAAGKNTNLDLQDPAKLQTKDDCKERVRASRSPVRPHCKQRKAPRS</sequence>